<organism evidence="2 3">
    <name type="scientific">Filimonas lacunae</name>
    <dbReference type="NCBI Taxonomy" id="477680"/>
    <lineage>
        <taxon>Bacteria</taxon>
        <taxon>Pseudomonadati</taxon>
        <taxon>Bacteroidota</taxon>
        <taxon>Chitinophagia</taxon>
        <taxon>Chitinophagales</taxon>
        <taxon>Chitinophagaceae</taxon>
        <taxon>Filimonas</taxon>
    </lineage>
</organism>
<dbReference type="KEGG" id="fln:FLA_5156"/>
<dbReference type="OrthoDB" id="707810at2"/>
<accession>A0A173MP07</accession>
<dbReference type="Proteomes" id="UP000186917">
    <property type="component" value="Unassembled WGS sequence"/>
</dbReference>
<evidence type="ECO:0000259" key="1">
    <source>
        <dbReference type="Pfam" id="PF18925"/>
    </source>
</evidence>
<gene>
    <name evidence="2" type="ORF">SAMN05421788_101553</name>
</gene>
<dbReference type="EMBL" id="FTOR01000001">
    <property type="protein sequence ID" value="SIS67399.1"/>
    <property type="molecule type" value="Genomic_DNA"/>
</dbReference>
<proteinExistence type="predicted"/>
<dbReference type="AlphaFoldDB" id="A0A173MP07"/>
<name>A0A173MP07_9BACT</name>
<protein>
    <recommendedName>
        <fullName evidence="1">DUF5675 domain-containing protein</fullName>
    </recommendedName>
</protein>
<dbReference type="Pfam" id="PF18925">
    <property type="entry name" value="DUF5675"/>
    <property type="match status" value="1"/>
</dbReference>
<dbReference type="RefSeq" id="WP_076375421.1">
    <property type="nucleotide sequence ID" value="NZ_AP017422.1"/>
</dbReference>
<dbReference type="STRING" id="477680.SAMN05421788_101553"/>
<keyword evidence="3" id="KW-1185">Reference proteome</keyword>
<reference evidence="3" key="1">
    <citation type="submission" date="2017-01" db="EMBL/GenBank/DDBJ databases">
        <authorList>
            <person name="Varghese N."/>
            <person name="Submissions S."/>
        </authorList>
    </citation>
    <scope>NUCLEOTIDE SEQUENCE [LARGE SCALE GENOMIC DNA]</scope>
    <source>
        <strain evidence="3">DSM 21054</strain>
    </source>
</reference>
<dbReference type="InterPro" id="IPR043732">
    <property type="entry name" value="DUF5675"/>
</dbReference>
<feature type="domain" description="DUF5675" evidence="1">
    <location>
        <begin position="5"/>
        <end position="115"/>
    </location>
</feature>
<evidence type="ECO:0000313" key="2">
    <source>
        <dbReference type="EMBL" id="SIS67399.1"/>
    </source>
</evidence>
<sequence length="133" mass="14782">MEIKIHRTYHKQGTNGRLEIDGKPFCFTIELPWKENESQISCIPEGTYPLAKRFKVERGHHLLVQEVKGRSLILIHPANNALNELRGCIAPVSTLTGAGRGESSRAVFLPLVKLVNAALDKEEAVTLVIVKSE</sequence>
<evidence type="ECO:0000313" key="3">
    <source>
        <dbReference type="Proteomes" id="UP000186917"/>
    </source>
</evidence>